<accession>A0A7T4R0W6</accession>
<dbReference type="EMBL" id="CP066167">
    <property type="protein sequence ID" value="QQD18371.1"/>
    <property type="molecule type" value="Genomic_DNA"/>
</dbReference>
<dbReference type="KEGG" id="snan:I6N98_00385"/>
<dbReference type="Proteomes" id="UP000596063">
    <property type="component" value="Chromosome"/>
</dbReference>
<evidence type="ECO:0000313" key="2">
    <source>
        <dbReference type="Proteomes" id="UP000596063"/>
    </source>
</evidence>
<proteinExistence type="predicted"/>
<dbReference type="AlphaFoldDB" id="A0A7T4R0W6"/>
<reference evidence="1 2" key="1">
    <citation type="submission" date="2020-12" db="EMBL/GenBank/DDBJ databases">
        <authorList>
            <person name="Shan Y."/>
        </authorList>
    </citation>
    <scope>NUCLEOTIDE SEQUENCE [LARGE SCALE GENOMIC DNA]</scope>
    <source>
        <strain evidence="2">csc3.9</strain>
    </source>
</reference>
<dbReference type="RefSeq" id="WP_198569868.1">
    <property type="nucleotide sequence ID" value="NZ_CP066167.1"/>
</dbReference>
<protein>
    <submittedName>
        <fullName evidence="1">Uncharacterized protein</fullName>
    </submittedName>
</protein>
<evidence type="ECO:0000313" key="1">
    <source>
        <dbReference type="EMBL" id="QQD18371.1"/>
    </source>
</evidence>
<keyword evidence="2" id="KW-1185">Reference proteome</keyword>
<gene>
    <name evidence="1" type="ORF">I6N98_00385</name>
</gene>
<organism evidence="1 2">
    <name type="scientific">Spongiibacter nanhainus</name>
    <dbReference type="NCBI Taxonomy" id="2794344"/>
    <lineage>
        <taxon>Bacteria</taxon>
        <taxon>Pseudomonadati</taxon>
        <taxon>Pseudomonadota</taxon>
        <taxon>Gammaproteobacteria</taxon>
        <taxon>Cellvibrionales</taxon>
        <taxon>Spongiibacteraceae</taxon>
        <taxon>Spongiibacter</taxon>
    </lineage>
</organism>
<name>A0A7T4R0W6_9GAMM</name>
<sequence>MKNIESFNIAVAEVFGQCYQAFPLRINLSVIDLGKAIQETINPDCDNDINMRSPEYAIARESVNWLIESGYLWHRNATNMSFNAVTLSPKGLEVLNAVPKGLKVKTTLGEELGKGVKEIGKETALDFVKTTLSYGASLVLGA</sequence>